<dbReference type="AlphaFoldDB" id="A0A2M7FQI2"/>
<evidence type="ECO:0000313" key="1">
    <source>
        <dbReference type="EMBL" id="PIW07997.1"/>
    </source>
</evidence>
<reference evidence="2" key="1">
    <citation type="submission" date="2017-09" db="EMBL/GenBank/DDBJ databases">
        <title>Depth-based differentiation of microbial function through sediment-hosted aquifers and enrichment of novel symbionts in the deep terrestrial subsurface.</title>
        <authorList>
            <person name="Probst A.J."/>
            <person name="Ladd B."/>
            <person name="Jarett J.K."/>
            <person name="Geller-Mcgrath D.E."/>
            <person name="Sieber C.M.K."/>
            <person name="Emerson J.B."/>
            <person name="Anantharaman K."/>
            <person name="Thomas B.C."/>
            <person name="Malmstrom R."/>
            <person name="Stieglmeier M."/>
            <person name="Klingl A."/>
            <person name="Woyke T."/>
            <person name="Ryan C.M."/>
            <person name="Banfield J.F."/>
        </authorList>
    </citation>
    <scope>NUCLEOTIDE SEQUENCE [LARGE SCALE GENOMIC DNA]</scope>
</reference>
<proteinExistence type="predicted"/>
<comment type="caution">
    <text evidence="1">The sequence shown here is derived from an EMBL/GenBank/DDBJ whole genome shotgun (WGS) entry which is preliminary data.</text>
</comment>
<dbReference type="InterPro" id="IPR014942">
    <property type="entry name" value="AbiEii"/>
</dbReference>
<name>A0A2M7FQI2_9BACT</name>
<accession>A0A2M7FQI2</accession>
<dbReference type="Gene3D" id="3.10.450.620">
    <property type="entry name" value="JHP933, nucleotidyltransferase-like core domain"/>
    <property type="match status" value="1"/>
</dbReference>
<organism evidence="1 2">
    <name type="scientific">Candidatus Collierbacteria bacterium CG17_big_fil_post_rev_8_21_14_2_50_45_7</name>
    <dbReference type="NCBI Taxonomy" id="1974536"/>
    <lineage>
        <taxon>Bacteria</taxon>
        <taxon>Candidatus Collieribacteriota</taxon>
    </lineage>
</organism>
<sequence>MFSQSFLDELATKYQTNPENVYREYLQHLILSHLYQQKESNQLYFKGGTALRLVQRSPRFSEDLDFDTNLHQISTWESVIENTLVSLTHEIPLDISESKSTTGGYLGIFTSSVYNKSIEIKFEISFRLQSASGIIRVVQNDYLPPYSIYSVSDSQLVQGKLSALFDRAKPRDFYDLYFLLRANLLTPTDKQQLVKAKELLKNSIHLNFNTQLKHLLPRSHWMIIKDFKSTLSQELERFTR</sequence>
<protein>
    <recommendedName>
        <fullName evidence="3">Nucleotidyl transferase AbiEii/AbiGii toxin family protein</fullName>
    </recommendedName>
</protein>
<evidence type="ECO:0000313" key="2">
    <source>
        <dbReference type="Proteomes" id="UP000230556"/>
    </source>
</evidence>
<dbReference type="Proteomes" id="UP000230556">
    <property type="component" value="Unassembled WGS sequence"/>
</dbReference>
<dbReference type="EMBL" id="PFFO01000078">
    <property type="protein sequence ID" value="PIW07997.1"/>
    <property type="molecule type" value="Genomic_DNA"/>
</dbReference>
<evidence type="ECO:0008006" key="3">
    <source>
        <dbReference type="Google" id="ProtNLM"/>
    </source>
</evidence>
<dbReference type="Pfam" id="PF08843">
    <property type="entry name" value="AbiEii"/>
    <property type="match status" value="1"/>
</dbReference>
<gene>
    <name evidence="1" type="ORF">COW38_01680</name>
</gene>